<protein>
    <submittedName>
        <fullName evidence="2">Uncharacterized protein</fullName>
    </submittedName>
</protein>
<keyword evidence="3" id="KW-1185">Reference proteome</keyword>
<organism evidence="2 3">
    <name type="scientific">Pleuronectes platessa</name>
    <name type="common">European plaice</name>
    <dbReference type="NCBI Taxonomy" id="8262"/>
    <lineage>
        <taxon>Eukaryota</taxon>
        <taxon>Metazoa</taxon>
        <taxon>Chordata</taxon>
        <taxon>Craniata</taxon>
        <taxon>Vertebrata</taxon>
        <taxon>Euteleostomi</taxon>
        <taxon>Actinopterygii</taxon>
        <taxon>Neopterygii</taxon>
        <taxon>Teleostei</taxon>
        <taxon>Neoteleostei</taxon>
        <taxon>Acanthomorphata</taxon>
        <taxon>Carangaria</taxon>
        <taxon>Pleuronectiformes</taxon>
        <taxon>Pleuronectoidei</taxon>
        <taxon>Pleuronectidae</taxon>
        <taxon>Pleuronectes</taxon>
    </lineage>
</organism>
<accession>A0A9N7YPA0</accession>
<feature type="region of interest" description="Disordered" evidence="1">
    <location>
        <begin position="36"/>
        <end position="58"/>
    </location>
</feature>
<proteinExistence type="predicted"/>
<evidence type="ECO:0000313" key="2">
    <source>
        <dbReference type="EMBL" id="CAB1434463.1"/>
    </source>
</evidence>
<gene>
    <name evidence="2" type="ORF">PLEPLA_LOCUS22509</name>
</gene>
<dbReference type="AlphaFoldDB" id="A0A9N7YPA0"/>
<comment type="caution">
    <text evidence="2">The sequence shown here is derived from an EMBL/GenBank/DDBJ whole genome shotgun (WGS) entry which is preliminary data.</text>
</comment>
<reference evidence="2" key="1">
    <citation type="submission" date="2020-03" db="EMBL/GenBank/DDBJ databases">
        <authorList>
            <person name="Weist P."/>
        </authorList>
    </citation>
    <scope>NUCLEOTIDE SEQUENCE</scope>
</reference>
<dbReference type="EMBL" id="CADEAL010001668">
    <property type="protein sequence ID" value="CAB1434463.1"/>
    <property type="molecule type" value="Genomic_DNA"/>
</dbReference>
<dbReference type="Proteomes" id="UP001153269">
    <property type="component" value="Unassembled WGS sequence"/>
</dbReference>
<sequence length="126" mass="13952">MHGYSPKTNPEGRIPNCQSEGLGACTHCDRWMSPDKAAPEEGDVHQRRNDTVCTGRDREGDHRESVEWIVRIRETSGRCCVYFSGLCRVSVPQSGKGGPYLKLALKTPPGRKAERAEARADCLLPV</sequence>
<name>A0A9N7YPA0_PLEPL</name>
<evidence type="ECO:0000313" key="3">
    <source>
        <dbReference type="Proteomes" id="UP001153269"/>
    </source>
</evidence>
<evidence type="ECO:0000256" key="1">
    <source>
        <dbReference type="SAM" id="MobiDB-lite"/>
    </source>
</evidence>